<keyword evidence="4" id="KW-1185">Reference proteome</keyword>
<reference evidence="3" key="2">
    <citation type="submission" date="2021-12" db="EMBL/GenBank/DDBJ databases">
        <title>Resequencing data analysis of finger millet.</title>
        <authorList>
            <person name="Hatakeyama M."/>
            <person name="Aluri S."/>
            <person name="Balachadran M.T."/>
            <person name="Sivarajan S.R."/>
            <person name="Poveda L."/>
            <person name="Shimizu-Inatsugi R."/>
            <person name="Schlapbach R."/>
            <person name="Sreeman S.M."/>
            <person name="Shimizu K.K."/>
        </authorList>
    </citation>
    <scope>NUCLEOTIDE SEQUENCE</scope>
</reference>
<dbReference type="Pfam" id="PF18511">
    <property type="entry name" value="F-box_5"/>
    <property type="match status" value="1"/>
</dbReference>
<dbReference type="InterPro" id="IPR036047">
    <property type="entry name" value="F-box-like_dom_sf"/>
</dbReference>
<evidence type="ECO:0000259" key="1">
    <source>
        <dbReference type="Pfam" id="PF18511"/>
    </source>
</evidence>
<dbReference type="InterPro" id="IPR041567">
    <property type="entry name" value="COI1_F-box"/>
</dbReference>
<reference evidence="3" key="1">
    <citation type="journal article" date="2018" name="DNA Res.">
        <title>Multiple hybrid de novo genome assembly of finger millet, an orphan allotetraploid crop.</title>
        <authorList>
            <person name="Hatakeyama M."/>
            <person name="Aluri S."/>
            <person name="Balachadran M.T."/>
            <person name="Sivarajan S.R."/>
            <person name="Patrignani A."/>
            <person name="Gruter S."/>
            <person name="Poveda L."/>
            <person name="Shimizu-Inatsugi R."/>
            <person name="Baeten J."/>
            <person name="Francoijs K.J."/>
            <person name="Nataraja K.N."/>
            <person name="Reddy Y.A.N."/>
            <person name="Phadnis S."/>
            <person name="Ravikumar R.L."/>
            <person name="Schlapbach R."/>
            <person name="Sreeman S.M."/>
            <person name="Shimizu K.K."/>
        </authorList>
    </citation>
    <scope>NUCLEOTIDE SEQUENCE</scope>
</reference>
<dbReference type="FunFam" id="1.20.1280.50:FF:000006">
    <property type="entry name" value="Transport inhibitor response 1"/>
    <property type="match status" value="1"/>
</dbReference>
<dbReference type="Gene3D" id="1.20.1280.50">
    <property type="match status" value="1"/>
</dbReference>
<organism evidence="3 4">
    <name type="scientific">Eleusine coracana subsp. coracana</name>
    <dbReference type="NCBI Taxonomy" id="191504"/>
    <lineage>
        <taxon>Eukaryota</taxon>
        <taxon>Viridiplantae</taxon>
        <taxon>Streptophyta</taxon>
        <taxon>Embryophyta</taxon>
        <taxon>Tracheophyta</taxon>
        <taxon>Spermatophyta</taxon>
        <taxon>Magnoliopsida</taxon>
        <taxon>Liliopsida</taxon>
        <taxon>Poales</taxon>
        <taxon>Poaceae</taxon>
        <taxon>PACMAD clade</taxon>
        <taxon>Chloridoideae</taxon>
        <taxon>Cynodonteae</taxon>
        <taxon>Eleusininae</taxon>
        <taxon>Eleusine</taxon>
    </lineage>
</organism>
<feature type="domain" description="Transport inhibitor response 1" evidence="2">
    <location>
        <begin position="61"/>
        <end position="107"/>
    </location>
</feature>
<dbReference type="GO" id="GO:0019005">
    <property type="term" value="C:SCF ubiquitin ligase complex"/>
    <property type="evidence" value="ECO:0007669"/>
    <property type="project" value="TreeGrafter"/>
</dbReference>
<evidence type="ECO:0000259" key="2">
    <source>
        <dbReference type="Pfam" id="PF18791"/>
    </source>
</evidence>
<accession>A0AAV5D2W9</accession>
<dbReference type="SUPFAM" id="SSF52047">
    <property type="entry name" value="RNI-like"/>
    <property type="match status" value="1"/>
</dbReference>
<dbReference type="InterPro" id="IPR006553">
    <property type="entry name" value="Leu-rich_rpt_Cys-con_subtyp"/>
</dbReference>
<gene>
    <name evidence="3" type="primary">ga22358</name>
    <name evidence="3" type="ORF">PR202_ga22358</name>
</gene>
<dbReference type="Pfam" id="PF18791">
    <property type="entry name" value="Transp_inhibit"/>
    <property type="match status" value="1"/>
</dbReference>
<comment type="caution">
    <text evidence="3">The sequence shown here is derived from an EMBL/GenBank/DDBJ whole genome shotgun (WGS) entry which is preliminary data.</text>
</comment>
<dbReference type="SMART" id="SM00367">
    <property type="entry name" value="LRR_CC"/>
    <property type="match status" value="5"/>
</dbReference>
<dbReference type="PANTHER" id="PTHR16134">
    <property type="entry name" value="F-BOX/TPR REPEAT PROTEIN POF3"/>
    <property type="match status" value="1"/>
</dbReference>
<name>A0AAV5D2W9_ELECO</name>
<sequence length="537" mass="59303">MVYFPDEVVENIIGFVKSHLDRNAVSLVCRAWYHIERLNRRSVFVSNCYAVHPERLHVRFPRIRSLSIKGKPHFADFDLIPAGWGAKADPWVESCARACPDLEELRLKRMVVTDECLKRVACSFANFKSLVLVSCEGFSTNGLATIATNCRFLKELDLQESQVKHQGHHWINCFPRPSTSLESLNFACLDGSVNANALEELVARSPNLKSLRLNRSVPFDVLARMLSRTRKLEDLGTGSFVRGYNAGAFVSLFAALGQCNSLKSLSGFRDAPGLLLPILDYIGDDGLRAVASSCLELQELRVFPANTGLEERTGVTEEGLVAVSSGCQKLISVLYFCGRMTNTALVTIAKNCPRLKSFRLCVLEPRTSDAVTGQPLDDGFGAIVQSCRGLRRLSMSGLLTDNAFLYIGMYAEKLEMLSVAFAGDTDNGMIYVLNGCKNLKKLEIRDSPFGDAALLAGMERYEAIRSLWMSSCNITLGACKSLATSMPNLNVEVMTEVAWSIDEADEEANNAKKVDKLYLYRTIAGPRDDVPGFVTVL</sequence>
<dbReference type="GO" id="GO:0031146">
    <property type="term" value="P:SCF-dependent proteasomal ubiquitin-dependent protein catabolic process"/>
    <property type="evidence" value="ECO:0007669"/>
    <property type="project" value="TreeGrafter"/>
</dbReference>
<dbReference type="Gene3D" id="3.80.10.10">
    <property type="entry name" value="Ribonuclease Inhibitor"/>
    <property type="match status" value="2"/>
</dbReference>
<dbReference type="EMBL" id="BQKI01000011">
    <property type="protein sequence ID" value="GJN04786.1"/>
    <property type="molecule type" value="Genomic_DNA"/>
</dbReference>
<dbReference type="InterPro" id="IPR041101">
    <property type="entry name" value="Transp_inhibit"/>
</dbReference>
<dbReference type="CDD" id="cd22159">
    <property type="entry name" value="F-box_AtTIR1-like"/>
    <property type="match status" value="1"/>
</dbReference>
<dbReference type="Proteomes" id="UP001054889">
    <property type="component" value="Unassembled WGS sequence"/>
</dbReference>
<dbReference type="InterPro" id="IPR032675">
    <property type="entry name" value="LRR_dom_sf"/>
</dbReference>
<evidence type="ECO:0000313" key="3">
    <source>
        <dbReference type="EMBL" id="GJN04786.1"/>
    </source>
</evidence>
<dbReference type="AlphaFoldDB" id="A0AAV5D2W9"/>
<protein>
    <submittedName>
        <fullName evidence="3">Uncharacterized protein</fullName>
    </submittedName>
</protein>
<evidence type="ECO:0000313" key="4">
    <source>
        <dbReference type="Proteomes" id="UP001054889"/>
    </source>
</evidence>
<dbReference type="PANTHER" id="PTHR16134:SF59">
    <property type="entry name" value="TRANSPORT INHIBITOR RESPONSE 1-LIKE PROTEIN OS11G0515500"/>
    <property type="match status" value="1"/>
</dbReference>
<dbReference type="SUPFAM" id="SSF81383">
    <property type="entry name" value="F-box domain"/>
    <property type="match status" value="1"/>
</dbReference>
<feature type="domain" description="COI1 F-box" evidence="1">
    <location>
        <begin position="3"/>
        <end position="41"/>
    </location>
</feature>
<proteinExistence type="predicted"/>